<dbReference type="InterPro" id="IPR000980">
    <property type="entry name" value="SH2"/>
</dbReference>
<comment type="similarity">
    <text evidence="2">Belongs to the PTEN phosphatase protein family.</text>
</comment>
<feature type="compositionally biased region" description="Basic residues" evidence="9">
    <location>
        <begin position="580"/>
        <end position="590"/>
    </location>
</feature>
<evidence type="ECO:0000256" key="3">
    <source>
        <dbReference type="ARBA" id="ARBA00022553"/>
    </source>
</evidence>
<feature type="domain" description="C2 tensin-type" evidence="12">
    <location>
        <begin position="250"/>
        <end position="376"/>
    </location>
</feature>
<dbReference type="InterPro" id="IPR013625">
    <property type="entry name" value="PTB"/>
</dbReference>
<dbReference type="PROSITE" id="PS51181">
    <property type="entry name" value="PPASE_TENSIN"/>
    <property type="match status" value="1"/>
</dbReference>
<dbReference type="AlphaFoldDB" id="A0A3B3V6H5"/>
<dbReference type="Gene3D" id="3.30.505.10">
    <property type="entry name" value="SH2 domain"/>
    <property type="match status" value="1"/>
</dbReference>
<dbReference type="PROSITE" id="PS51182">
    <property type="entry name" value="C2_TENSIN"/>
    <property type="match status" value="1"/>
</dbReference>
<dbReference type="SMART" id="SM00252">
    <property type="entry name" value="SH2"/>
    <property type="match status" value="1"/>
</dbReference>
<dbReference type="SUPFAM" id="SSF49562">
    <property type="entry name" value="C2 domain (Calcium/lipid-binding domain, CaLB)"/>
    <property type="match status" value="1"/>
</dbReference>
<feature type="domain" description="Phosphatase tensin-type" evidence="11">
    <location>
        <begin position="73"/>
        <end position="245"/>
    </location>
</feature>
<evidence type="ECO:0000256" key="6">
    <source>
        <dbReference type="ARBA" id="ARBA00022949"/>
    </source>
</evidence>
<keyword evidence="7 8" id="KW-0727">SH2 domain</keyword>
<dbReference type="PANTHER" id="PTHR45734">
    <property type="entry name" value="TENSIN"/>
    <property type="match status" value="1"/>
</dbReference>
<feature type="compositionally biased region" description="Polar residues" evidence="9">
    <location>
        <begin position="761"/>
        <end position="776"/>
    </location>
</feature>
<dbReference type="Gene3D" id="3.90.190.10">
    <property type="entry name" value="Protein tyrosine phosphatase superfamily"/>
    <property type="match status" value="1"/>
</dbReference>
<keyword evidence="14" id="KW-1185">Reference proteome</keyword>
<evidence type="ECO:0000313" key="13">
    <source>
        <dbReference type="Ensembl" id="ENSPLAP00000020542.1"/>
    </source>
</evidence>
<keyword evidence="4" id="KW-0378">Hydrolase</keyword>
<feature type="region of interest" description="Disordered" evidence="9">
    <location>
        <begin position="575"/>
        <end position="597"/>
    </location>
</feature>
<sequence length="1206" mass="134582">TAVKGEPHVFKEKTFKKKRQCSVCRQNIDNVGSFCRGKSHVCLFSSQGSTKSLTYTKQRNTLPRSFSVDRVMERVMERHYDFDLTYITERIISVFFPPKLEEQRYRLNLKEVAAMLKSKHQDKFLLLNLSERRHDITRLNPKVHDFGWPDLHAPPLDKICAICKAMENWLTSDPQHVVVLHCKGNKGKTGVIIAAYMHYSKISAGADQALSTLAMRKFCEDKVSSSLQPSQNRYIYYFGGLLSGTIKMNSSPLFLHQVLIPSLPNFQGEGGYHPFLKIYQSMQLVYTSGIYDLQGTGGRRLCVSIEPALLLKGDIMVKCYHRRAHSADRDTVFRLQFHTCTIHGSQLWFGKGELDEAFTDERFPSDATVEFVFSSGPERVKGREYHKNDPAVIVDYNTSDPVVRWDSYENFNQRYQDSLEGNYIAHTRGPLDGSLYAQIKKRRGPSSGSLTSTNEELVRPPPPTRQEREELERLLGGIEGNKDGERETAILDDGDSWPPERTGTLRLNRSCSCRDGYRSQRCAEPGCDRTLLMPNGYCLDRAPDLTPHSHNPSHHHSVPAAGRLYCREDLPFHHPPPPLSHHHTHSHHPKPSTSPTYHDIMLMDNLPPSSCPCRDCSIRREDSAAYHTLRLERGDSFHWDREAELQQREAGLRRTRETELTRGPELHWERDPGLRRGRELSLHWERDREAELHSGESVGWRDHITHGSFRRVHRDAHVACSTPSDMSGPSTPVHTSSPLQAAAVPSTMVQTVTPSQTQTQANGLSSAHVNGSSPTKSHPEGPKSPTSNPPSGPASPLSSQPGSSSMDGSPVSDVPVPGFATLGRRLMLSGSEPHHPNYLQHHGPPHHHYAILDHSAPLDTNKRNGYFGPAPTSYSNYSTISIPLPHPQPPLPEKRHHPAQLGSPSEGVRPNVGQAPPSGETANRVSVKFVQDSSRFWYKPGISREQAIAALKEREPGTFLIRDSNSFQGAYGLALKVATPPPNASLNTSDPLEQLVRHFLIETGPRGVKIKGCQNEPHFGSLSALVYQHSITPISLPCALKIPEKDLVGEVQEVQPVTNISTAADLLKQGAACNVLYLNSVETESLTGPQAIAKATDATLGRNPRPSATVVQFKVTSQGITLTDSQRRVFFRRHYPVNSVTFSSVDPKDRRWTNSDNAMVQVFGFVARKPGSTAENVCHLFAELDPEQPASAIVNFINKVMLAQRR</sequence>
<evidence type="ECO:0000313" key="14">
    <source>
        <dbReference type="Proteomes" id="UP000261500"/>
    </source>
</evidence>
<reference evidence="13" key="1">
    <citation type="submission" date="2025-08" db="UniProtKB">
        <authorList>
            <consortium name="Ensembl"/>
        </authorList>
    </citation>
    <scope>IDENTIFICATION</scope>
</reference>
<dbReference type="FunFam" id="3.90.190.10:FF:000010">
    <property type="entry name" value="tensin-1 isoform X2"/>
    <property type="match status" value="1"/>
</dbReference>
<dbReference type="PANTHER" id="PTHR45734:SF1">
    <property type="entry name" value="TENSIN-2"/>
    <property type="match status" value="1"/>
</dbReference>
<dbReference type="Proteomes" id="UP000261500">
    <property type="component" value="Unplaced"/>
</dbReference>
<dbReference type="CDD" id="cd01213">
    <property type="entry name" value="PTB_tensin"/>
    <property type="match status" value="1"/>
</dbReference>
<feature type="region of interest" description="Disordered" evidence="9">
    <location>
        <begin position="743"/>
        <end position="851"/>
    </location>
</feature>
<dbReference type="CDD" id="cd09927">
    <property type="entry name" value="SH2_Tensin_like"/>
    <property type="match status" value="1"/>
</dbReference>
<dbReference type="InterPro" id="IPR029021">
    <property type="entry name" value="Prot-tyrosine_phosphatase-like"/>
</dbReference>
<feature type="compositionally biased region" description="Low complexity" evidence="9">
    <location>
        <begin position="794"/>
        <end position="810"/>
    </location>
</feature>
<dbReference type="Gene3D" id="2.30.29.30">
    <property type="entry name" value="Pleckstrin-homology domain (PH domain)/Phosphotyrosine-binding domain (PTB)"/>
    <property type="match status" value="1"/>
</dbReference>
<dbReference type="InterPro" id="IPR011993">
    <property type="entry name" value="PH-like_dom_sf"/>
</dbReference>
<dbReference type="SMART" id="SM01326">
    <property type="entry name" value="PTEN_C2"/>
    <property type="match status" value="1"/>
</dbReference>
<evidence type="ECO:0000256" key="5">
    <source>
        <dbReference type="ARBA" id="ARBA00022912"/>
    </source>
</evidence>
<accession>A0A3B3V6H5</accession>
<dbReference type="InterPro" id="IPR006020">
    <property type="entry name" value="PTB/PI_dom"/>
</dbReference>
<dbReference type="SMART" id="SM00404">
    <property type="entry name" value="PTPc_motif"/>
    <property type="match status" value="1"/>
</dbReference>
<dbReference type="SUPFAM" id="SSF50729">
    <property type="entry name" value="PH domain-like"/>
    <property type="match status" value="1"/>
</dbReference>
<dbReference type="Pfam" id="PF08416">
    <property type="entry name" value="PTB"/>
    <property type="match status" value="1"/>
</dbReference>
<keyword evidence="5" id="KW-0904">Protein phosphatase</keyword>
<feature type="region of interest" description="Disordered" evidence="9">
    <location>
        <begin position="878"/>
        <end position="921"/>
    </location>
</feature>
<dbReference type="InterPro" id="IPR051484">
    <property type="entry name" value="Tensin_PTEN_phosphatase"/>
</dbReference>
<dbReference type="Ensembl" id="ENSPLAT00000013283.1">
    <property type="protein sequence ID" value="ENSPLAP00000020542.1"/>
    <property type="gene ID" value="ENSPLAG00000003600.1"/>
</dbReference>
<organism evidence="13 14">
    <name type="scientific">Poecilia latipinna</name>
    <name type="common">sailfin molly</name>
    <dbReference type="NCBI Taxonomy" id="48699"/>
    <lineage>
        <taxon>Eukaryota</taxon>
        <taxon>Metazoa</taxon>
        <taxon>Chordata</taxon>
        <taxon>Craniata</taxon>
        <taxon>Vertebrata</taxon>
        <taxon>Euteleostomi</taxon>
        <taxon>Actinopterygii</taxon>
        <taxon>Neopterygii</taxon>
        <taxon>Teleostei</taxon>
        <taxon>Neoteleostei</taxon>
        <taxon>Acanthomorphata</taxon>
        <taxon>Ovalentaria</taxon>
        <taxon>Atherinomorphae</taxon>
        <taxon>Cyprinodontiformes</taxon>
        <taxon>Poeciliidae</taxon>
        <taxon>Poeciliinae</taxon>
        <taxon>Poecilia</taxon>
    </lineage>
</organism>
<feature type="region of interest" description="Disordered" evidence="9">
    <location>
        <begin position="442"/>
        <end position="467"/>
    </location>
</feature>
<protein>
    <submittedName>
        <fullName evidence="13">Tensin-2-like</fullName>
    </submittedName>
</protein>
<dbReference type="SUPFAM" id="SSF52799">
    <property type="entry name" value="(Phosphotyrosine protein) phosphatases II"/>
    <property type="match status" value="1"/>
</dbReference>
<dbReference type="GO" id="GO:0005925">
    <property type="term" value="C:focal adhesion"/>
    <property type="evidence" value="ECO:0007669"/>
    <property type="project" value="UniProtKB-SubCell"/>
</dbReference>
<dbReference type="PROSITE" id="PS50001">
    <property type="entry name" value="SH2"/>
    <property type="match status" value="1"/>
</dbReference>
<dbReference type="InterPro" id="IPR029023">
    <property type="entry name" value="Tensin_phosphatase"/>
</dbReference>
<feature type="compositionally biased region" description="Polar residues" evidence="9">
    <location>
        <begin position="446"/>
        <end position="455"/>
    </location>
</feature>
<dbReference type="SUPFAM" id="SSF55550">
    <property type="entry name" value="SH2 domain"/>
    <property type="match status" value="1"/>
</dbReference>
<dbReference type="Pfam" id="PF00017">
    <property type="entry name" value="SH2"/>
    <property type="match status" value="1"/>
</dbReference>
<dbReference type="InterPro" id="IPR033929">
    <property type="entry name" value="Tensin_PTB"/>
</dbReference>
<dbReference type="GO" id="GO:0004725">
    <property type="term" value="F:protein tyrosine phosphatase activity"/>
    <property type="evidence" value="ECO:0007669"/>
    <property type="project" value="TreeGrafter"/>
</dbReference>
<dbReference type="InterPro" id="IPR036860">
    <property type="entry name" value="SH2_dom_sf"/>
</dbReference>
<dbReference type="InterPro" id="IPR003595">
    <property type="entry name" value="Tyr_Pase_cat"/>
</dbReference>
<reference evidence="13" key="2">
    <citation type="submission" date="2025-09" db="UniProtKB">
        <authorList>
            <consortium name="Ensembl"/>
        </authorList>
    </citation>
    <scope>IDENTIFICATION</scope>
</reference>
<evidence type="ECO:0000256" key="2">
    <source>
        <dbReference type="ARBA" id="ARBA00007881"/>
    </source>
</evidence>
<evidence type="ECO:0000256" key="9">
    <source>
        <dbReference type="SAM" id="MobiDB-lite"/>
    </source>
</evidence>
<evidence type="ECO:0000259" key="12">
    <source>
        <dbReference type="PROSITE" id="PS51182"/>
    </source>
</evidence>
<comment type="subcellular location">
    <subcellularLocation>
        <location evidence="1">Cell junction</location>
        <location evidence="1">Focal adhesion</location>
    </subcellularLocation>
</comment>
<dbReference type="InterPro" id="IPR014020">
    <property type="entry name" value="Tensin_C2-dom"/>
</dbReference>
<dbReference type="Gene3D" id="2.60.40.1110">
    <property type="match status" value="1"/>
</dbReference>
<evidence type="ECO:0000256" key="4">
    <source>
        <dbReference type="ARBA" id="ARBA00022801"/>
    </source>
</evidence>
<evidence type="ECO:0000259" key="10">
    <source>
        <dbReference type="PROSITE" id="PS50001"/>
    </source>
</evidence>
<proteinExistence type="inferred from homology"/>
<evidence type="ECO:0000256" key="8">
    <source>
        <dbReference type="PROSITE-ProRule" id="PRU00191"/>
    </source>
</evidence>
<keyword evidence="6" id="KW-0965">Cell junction</keyword>
<dbReference type="CDD" id="cd14562">
    <property type="entry name" value="PTP_tensin-2"/>
    <property type="match status" value="1"/>
</dbReference>
<dbReference type="GeneTree" id="ENSGT00940000163886"/>
<dbReference type="InterPro" id="IPR035012">
    <property type="entry name" value="Tensin-like_SH2"/>
</dbReference>
<keyword evidence="3" id="KW-0597">Phosphoprotein</keyword>
<name>A0A3B3V6H5_9TELE</name>
<dbReference type="FunFam" id="2.30.29.30:FF:000039">
    <property type="entry name" value="Tensin 1"/>
    <property type="match status" value="1"/>
</dbReference>
<dbReference type="SMART" id="SM00462">
    <property type="entry name" value="PTB"/>
    <property type="match status" value="1"/>
</dbReference>
<feature type="compositionally biased region" description="Low complexity" evidence="9">
    <location>
        <begin position="746"/>
        <end position="760"/>
    </location>
</feature>
<evidence type="ECO:0000259" key="11">
    <source>
        <dbReference type="PROSITE" id="PS51181"/>
    </source>
</evidence>
<evidence type="ECO:0000256" key="7">
    <source>
        <dbReference type="ARBA" id="ARBA00022999"/>
    </source>
</evidence>
<feature type="domain" description="SH2" evidence="10">
    <location>
        <begin position="937"/>
        <end position="1044"/>
    </location>
</feature>
<dbReference type="Pfam" id="PF10409">
    <property type="entry name" value="PTEN_C2"/>
    <property type="match status" value="1"/>
</dbReference>
<evidence type="ECO:0000256" key="1">
    <source>
        <dbReference type="ARBA" id="ARBA00004246"/>
    </source>
</evidence>
<dbReference type="InterPro" id="IPR035892">
    <property type="entry name" value="C2_domain_sf"/>
</dbReference>